<dbReference type="Pfam" id="PF04754">
    <property type="entry name" value="Transposase_31"/>
    <property type="match status" value="1"/>
</dbReference>
<dbReference type="InterPro" id="IPR006842">
    <property type="entry name" value="Transposase_31"/>
</dbReference>
<gene>
    <name evidence="2" type="ORF">ACZ87_04041</name>
</gene>
<evidence type="ECO:0000259" key="1">
    <source>
        <dbReference type="Pfam" id="PF04754"/>
    </source>
</evidence>
<dbReference type="Proteomes" id="UP000244334">
    <property type="component" value="Unassembled WGS sequence"/>
</dbReference>
<comment type="caution">
    <text evidence="2">The sequence shown here is derived from an EMBL/GenBank/DDBJ whole genome shotgun (WGS) entry which is preliminary data.</text>
</comment>
<dbReference type="EMBL" id="LJAM02000982">
    <property type="protein sequence ID" value="RAP64389.1"/>
    <property type="molecule type" value="Genomic_DNA"/>
</dbReference>
<feature type="domain" description="Transposase (putative) YhgA-like" evidence="1">
    <location>
        <begin position="1"/>
        <end position="35"/>
    </location>
</feature>
<sequence length="36" mass="3840">ELAGRLYSGAFPLVDVTVIPDDVIADHRSMAALTLL</sequence>
<feature type="non-terminal residue" evidence="2">
    <location>
        <position position="1"/>
    </location>
</feature>
<keyword evidence="3" id="KW-1185">Reference proteome</keyword>
<evidence type="ECO:0000313" key="3">
    <source>
        <dbReference type="Proteomes" id="UP000244334"/>
    </source>
</evidence>
<evidence type="ECO:0000313" key="2">
    <source>
        <dbReference type="EMBL" id="RAP64389.1"/>
    </source>
</evidence>
<proteinExistence type="predicted"/>
<reference evidence="2" key="1">
    <citation type="submission" date="2018-04" db="EMBL/GenBank/DDBJ databases">
        <title>Genomes of the Obligate Erwinia dacicola and Facultative Enterobacter sp. OLF Endosymbionts of the Olive Fruit fly, Bactrocera oleae.</title>
        <authorList>
            <person name="Estes A.M."/>
            <person name="Hearn D.J."/>
            <person name="Agarwal S."/>
            <person name="Pierson E.A."/>
            <person name="Dunning-Hotopp J.C."/>
        </authorList>
    </citation>
    <scope>NUCLEOTIDE SEQUENCE [LARGE SCALE GENOMIC DNA]</scope>
    <source>
        <strain evidence="2">Oroville</strain>
    </source>
</reference>
<accession>A0A328TA93</accession>
<dbReference type="AlphaFoldDB" id="A0A328TA93"/>
<name>A0A328TA93_9GAMM</name>
<organism evidence="2 3">
    <name type="scientific">Candidatus Erwinia dacicola</name>
    <dbReference type="NCBI Taxonomy" id="252393"/>
    <lineage>
        <taxon>Bacteria</taxon>
        <taxon>Pseudomonadati</taxon>
        <taxon>Pseudomonadota</taxon>
        <taxon>Gammaproteobacteria</taxon>
        <taxon>Enterobacterales</taxon>
        <taxon>Erwiniaceae</taxon>
        <taxon>Erwinia</taxon>
    </lineage>
</organism>
<protein>
    <submittedName>
        <fullName evidence="2">Transposase, YhgA-like family protein</fullName>
    </submittedName>
</protein>